<evidence type="ECO:0000259" key="2">
    <source>
        <dbReference type="Pfam" id="PF26188"/>
    </source>
</evidence>
<evidence type="ECO:0000256" key="1">
    <source>
        <dbReference type="SAM" id="MobiDB-lite"/>
    </source>
</evidence>
<feature type="domain" description="RNA-editing substrate-binding complex 6 protein" evidence="2">
    <location>
        <begin position="295"/>
        <end position="525"/>
    </location>
</feature>
<protein>
    <recommendedName>
        <fullName evidence="2">RNA-editing substrate-binding complex 6 protein domain-containing protein</fullName>
    </recommendedName>
</protein>
<reference evidence="3 4" key="1">
    <citation type="submission" date="2023-05" db="EMBL/GenBank/DDBJ databases">
        <title>A 100% complete, gapless, phased diploid assembly of the Scenedesmus obliquus UTEX 3031 genome.</title>
        <authorList>
            <person name="Biondi T.C."/>
            <person name="Hanschen E.R."/>
            <person name="Kwon T."/>
            <person name="Eng W."/>
            <person name="Kruse C.P.S."/>
            <person name="Koehler S.I."/>
            <person name="Kunde Y."/>
            <person name="Gleasner C.D."/>
            <person name="You Mak K.T."/>
            <person name="Polle J."/>
            <person name="Hovde B.T."/>
            <person name="Starkenburg S.R."/>
        </authorList>
    </citation>
    <scope>NUCLEOTIDE SEQUENCE [LARGE SCALE GENOMIC DNA]</scope>
    <source>
        <strain evidence="3 4">DOE0152z</strain>
    </source>
</reference>
<accession>A0ABY8TMM8</accession>
<organism evidence="3 4">
    <name type="scientific">Tetradesmus obliquus</name>
    <name type="common">Green alga</name>
    <name type="synonym">Acutodesmus obliquus</name>
    <dbReference type="NCBI Taxonomy" id="3088"/>
    <lineage>
        <taxon>Eukaryota</taxon>
        <taxon>Viridiplantae</taxon>
        <taxon>Chlorophyta</taxon>
        <taxon>core chlorophytes</taxon>
        <taxon>Chlorophyceae</taxon>
        <taxon>CS clade</taxon>
        <taxon>Sphaeropleales</taxon>
        <taxon>Scenedesmaceae</taxon>
        <taxon>Tetradesmus</taxon>
    </lineage>
</organism>
<gene>
    <name evidence="3" type="ORF">OEZ85_010566</name>
</gene>
<dbReference type="PANTHER" id="PTHR21228:SF40">
    <property type="entry name" value="LD45607P"/>
    <property type="match status" value="1"/>
</dbReference>
<proteinExistence type="predicted"/>
<dbReference type="Proteomes" id="UP001244341">
    <property type="component" value="Chromosome 2b"/>
</dbReference>
<feature type="region of interest" description="Disordered" evidence="1">
    <location>
        <begin position="586"/>
        <end position="630"/>
    </location>
</feature>
<keyword evidence="4" id="KW-1185">Reference proteome</keyword>
<dbReference type="EMBL" id="CP126209">
    <property type="protein sequence ID" value="WIA10374.1"/>
    <property type="molecule type" value="Genomic_DNA"/>
</dbReference>
<feature type="compositionally biased region" description="Low complexity" evidence="1">
    <location>
        <begin position="601"/>
        <end position="624"/>
    </location>
</feature>
<dbReference type="PANTHER" id="PTHR21228">
    <property type="entry name" value="FAST LEU-RICH DOMAIN-CONTAINING"/>
    <property type="match status" value="1"/>
</dbReference>
<name>A0ABY8TMM8_TETOB</name>
<evidence type="ECO:0000313" key="4">
    <source>
        <dbReference type="Proteomes" id="UP001244341"/>
    </source>
</evidence>
<sequence length="648" mass="71159">MHQHAPGCPARARLDRRLRDAVSRTGCSAAGHRSLPNTGRHMLTPQRLQVSCPAVEQDTELPSSGRAHNDSDLIHALFQTEQPTLVEDVAAELDYAARLNKRVLAASSLPLLCDLVQQEAPQFDYLTTSHALYRLSILCHAYFTQLQSAHLTSREAQQAAWIEYVEPALQTLGQLLIRHMDELDAWGVAISFWAYGKLQCSDEAAFAALCERGLAIMDEFNAVDCASTLVGIARLRVRPRCQREFLEHLLAHTADLLSHVDAWSSQEVANVLWGLSKIGAAGPSRRSLLEGLLEMTLWRLEEFSVQQLAIVVYSCGRMRLRLPQQLAKITHHIAAQAQNMNPLDAAHVMWGCAKVDFTPGATLLERLPGVMVPRLSEFKPQEVCMLLYGYGHLRQCSPVLLEGVAAACSSRLHEFSSQDLCVTLWSYGMVQYSPADTTLFDNACRVLLSRANRLLPLELTMAIKGFARAGYQPPPEFMRQVAQLAMQKLHQFSPMEYSQLLWAYAALGYRDVALFEAVVGHTINALQTWTRRLPKTTVDTIIWSCERVGFWPQSLVDTAEMRGVFVKTGSRGAAAHEEMEVISGLPQQLDGSSDEEDEDSSSSSSSLGVEAGAAESSSSSSSSGGLNGFGDQLGAMHSAAALTAPSIV</sequence>
<dbReference type="InterPro" id="IPR050870">
    <property type="entry name" value="FAST_kinase"/>
</dbReference>
<dbReference type="InterPro" id="IPR058917">
    <property type="entry name" value="RESC6_dom"/>
</dbReference>
<dbReference type="Pfam" id="PF26188">
    <property type="entry name" value="RESC6"/>
    <property type="match status" value="1"/>
</dbReference>
<evidence type="ECO:0000313" key="3">
    <source>
        <dbReference type="EMBL" id="WIA10374.1"/>
    </source>
</evidence>